<accession>A0A6L5JXD4</accession>
<dbReference type="EMBL" id="WIXJ01000003">
    <property type="protein sequence ID" value="MQY51294.1"/>
    <property type="molecule type" value="Genomic_DNA"/>
</dbReference>
<organism evidence="1 2">
    <name type="scientific">Rhodocyclus tenuis</name>
    <name type="common">Rhodospirillum tenue</name>
    <dbReference type="NCBI Taxonomy" id="1066"/>
    <lineage>
        <taxon>Bacteria</taxon>
        <taxon>Pseudomonadati</taxon>
        <taxon>Pseudomonadota</taxon>
        <taxon>Betaproteobacteria</taxon>
        <taxon>Rhodocyclales</taxon>
        <taxon>Rhodocyclaceae</taxon>
        <taxon>Rhodocyclus</taxon>
    </lineage>
</organism>
<dbReference type="AlphaFoldDB" id="A0A6L5JXD4"/>
<proteinExistence type="predicted"/>
<evidence type="ECO:0000313" key="1">
    <source>
        <dbReference type="EMBL" id="MQY51294.1"/>
    </source>
</evidence>
<gene>
    <name evidence="1" type="ORF">GHK24_05850</name>
</gene>
<dbReference type="Proteomes" id="UP000480275">
    <property type="component" value="Unassembled WGS sequence"/>
</dbReference>
<comment type="caution">
    <text evidence="1">The sequence shown here is derived from an EMBL/GenBank/DDBJ whole genome shotgun (WGS) entry which is preliminary data.</text>
</comment>
<evidence type="ECO:0000313" key="2">
    <source>
        <dbReference type="Proteomes" id="UP000480275"/>
    </source>
</evidence>
<reference evidence="1 2" key="1">
    <citation type="submission" date="2019-10" db="EMBL/GenBank/DDBJ databases">
        <title>Whole-genome sequence of the purple nonsulfur photosynthetic bacterium Rhodocyclus tenuis.</title>
        <authorList>
            <person name="Kyndt J.A."/>
            <person name="Meyer T.E."/>
        </authorList>
    </citation>
    <scope>NUCLEOTIDE SEQUENCE [LARGE SCALE GENOMIC DNA]</scope>
    <source>
        <strain evidence="1 2">DSM 110</strain>
    </source>
</reference>
<protein>
    <submittedName>
        <fullName evidence="1">Uncharacterized protein</fullName>
    </submittedName>
</protein>
<name>A0A6L5JXD4_RHOTE</name>
<sequence length="134" mass="15596">MSFVVIATFAVPERPELVLLARISGFTSSGEAEFFIDTLDGAQIDTRYPEQIAIYRKSERLLTLDDRDVHLHILNHAEHGFYPSRLPLHFWLRVFASPQRWHLTEASAEYELPKWYSELEWGWACTTSPEDVDE</sequence>